<evidence type="ECO:0000313" key="10">
    <source>
        <dbReference type="Proteomes" id="UP000605427"/>
    </source>
</evidence>
<feature type="domain" description="ABC transmembrane type-1" evidence="8">
    <location>
        <begin position="71"/>
        <end position="285"/>
    </location>
</feature>
<evidence type="ECO:0000313" key="9">
    <source>
        <dbReference type="EMBL" id="GGH79155.1"/>
    </source>
</evidence>
<dbReference type="Proteomes" id="UP000605427">
    <property type="component" value="Unassembled WGS sequence"/>
</dbReference>
<keyword evidence="3" id="KW-1003">Cell membrane</keyword>
<reference evidence="10" key="1">
    <citation type="journal article" date="2019" name="Int. J. Syst. Evol. Microbiol.">
        <title>The Global Catalogue of Microorganisms (GCM) 10K type strain sequencing project: providing services to taxonomists for standard genome sequencing and annotation.</title>
        <authorList>
            <consortium name="The Broad Institute Genomics Platform"/>
            <consortium name="The Broad Institute Genome Sequencing Center for Infectious Disease"/>
            <person name="Wu L."/>
            <person name="Ma J."/>
        </authorList>
    </citation>
    <scope>NUCLEOTIDE SEQUENCE [LARGE SCALE GENOMIC DNA]</scope>
    <source>
        <strain evidence="10">CCM 8702</strain>
    </source>
</reference>
<dbReference type="PROSITE" id="PS50928">
    <property type="entry name" value="ABC_TM1"/>
    <property type="match status" value="1"/>
</dbReference>
<dbReference type="PANTHER" id="PTHR30193:SF41">
    <property type="entry name" value="DIACETYLCHITOBIOSE UPTAKE SYSTEM PERMEASE PROTEIN NGCF"/>
    <property type="match status" value="1"/>
</dbReference>
<dbReference type="Pfam" id="PF00528">
    <property type="entry name" value="BPD_transp_1"/>
    <property type="match status" value="1"/>
</dbReference>
<keyword evidence="4 7" id="KW-0812">Transmembrane</keyword>
<evidence type="ECO:0000256" key="6">
    <source>
        <dbReference type="ARBA" id="ARBA00023136"/>
    </source>
</evidence>
<dbReference type="Gene3D" id="1.10.3720.10">
    <property type="entry name" value="MetI-like"/>
    <property type="match status" value="1"/>
</dbReference>
<comment type="caution">
    <text evidence="9">The sequence shown here is derived from an EMBL/GenBank/DDBJ whole genome shotgun (WGS) entry which is preliminary data.</text>
</comment>
<feature type="transmembrane region" description="Helical" evidence="7">
    <location>
        <begin position="108"/>
        <end position="129"/>
    </location>
</feature>
<protein>
    <submittedName>
        <fullName evidence="9">ABC transporter permease</fullName>
    </submittedName>
</protein>
<feature type="transmembrane region" description="Helical" evidence="7">
    <location>
        <begin position="12"/>
        <end position="31"/>
    </location>
</feature>
<feature type="transmembrane region" description="Helical" evidence="7">
    <location>
        <begin position="76"/>
        <end position="96"/>
    </location>
</feature>
<accession>A0ABQ1ZTV0</accession>
<feature type="transmembrane region" description="Helical" evidence="7">
    <location>
        <begin position="158"/>
        <end position="180"/>
    </location>
</feature>
<comment type="subcellular location">
    <subcellularLocation>
        <location evidence="1 7">Cell membrane</location>
        <topology evidence="1 7">Multi-pass membrane protein</topology>
    </subcellularLocation>
</comment>
<keyword evidence="6 7" id="KW-0472">Membrane</keyword>
<comment type="similarity">
    <text evidence="7">Belongs to the binding-protein-dependent transport system permease family.</text>
</comment>
<evidence type="ECO:0000256" key="2">
    <source>
        <dbReference type="ARBA" id="ARBA00022448"/>
    </source>
</evidence>
<feature type="transmembrane region" description="Helical" evidence="7">
    <location>
        <begin position="264"/>
        <end position="284"/>
    </location>
</feature>
<keyword evidence="10" id="KW-1185">Reference proteome</keyword>
<gene>
    <name evidence="9" type="ORF">GCM10007362_25520</name>
</gene>
<evidence type="ECO:0000256" key="7">
    <source>
        <dbReference type="RuleBase" id="RU363032"/>
    </source>
</evidence>
<feature type="transmembrane region" description="Helical" evidence="7">
    <location>
        <begin position="219"/>
        <end position="238"/>
    </location>
</feature>
<dbReference type="PANTHER" id="PTHR30193">
    <property type="entry name" value="ABC TRANSPORTER PERMEASE PROTEIN"/>
    <property type="match status" value="1"/>
</dbReference>
<evidence type="ECO:0000256" key="4">
    <source>
        <dbReference type="ARBA" id="ARBA00022692"/>
    </source>
</evidence>
<proteinExistence type="inferred from homology"/>
<dbReference type="SUPFAM" id="SSF161098">
    <property type="entry name" value="MetI-like"/>
    <property type="match status" value="1"/>
</dbReference>
<evidence type="ECO:0000256" key="5">
    <source>
        <dbReference type="ARBA" id="ARBA00022989"/>
    </source>
</evidence>
<keyword evidence="5 7" id="KW-1133">Transmembrane helix</keyword>
<evidence type="ECO:0000256" key="3">
    <source>
        <dbReference type="ARBA" id="ARBA00022475"/>
    </source>
</evidence>
<sequence length="295" mass="32095">MGGLSYPAQKKIVLALFLLVPLTLLGMFTYYPAARLVYLSFTDWDGLGSGMSFLGLDNYREVFTNPDLFGVFLHQIPYAVGGILQNIVAIGFAVILNSTLKGRNAFRVLLFIPYIMNGVAVAFMFQYVFDTTGGSLNALLGAIGLESLQQSWLGNAAIVNWALAGVSVWRYLGYTMIIYLGALQSLPSDMYEAARIDGANRFQSLWHLTLPSLSRIIQLNMFLTLSGALAVFDLPFVLTKGGPAGASETFLLKTTETAFQFNNYGLASAMSVVLLLLTVLILLGQNAALGRKGRD</sequence>
<dbReference type="InterPro" id="IPR000515">
    <property type="entry name" value="MetI-like"/>
</dbReference>
<dbReference type="EMBL" id="BMDD01000003">
    <property type="protein sequence ID" value="GGH79155.1"/>
    <property type="molecule type" value="Genomic_DNA"/>
</dbReference>
<evidence type="ECO:0000259" key="8">
    <source>
        <dbReference type="PROSITE" id="PS50928"/>
    </source>
</evidence>
<dbReference type="InterPro" id="IPR035906">
    <property type="entry name" value="MetI-like_sf"/>
</dbReference>
<keyword evidence="2 7" id="KW-0813">Transport</keyword>
<dbReference type="CDD" id="cd06261">
    <property type="entry name" value="TM_PBP2"/>
    <property type="match status" value="1"/>
</dbReference>
<name>A0ABQ1ZTV0_9BACL</name>
<dbReference type="RefSeq" id="WP_037291081.1">
    <property type="nucleotide sequence ID" value="NZ_BMDD01000003.1"/>
</dbReference>
<evidence type="ECO:0000256" key="1">
    <source>
        <dbReference type="ARBA" id="ARBA00004651"/>
    </source>
</evidence>
<dbReference type="InterPro" id="IPR051393">
    <property type="entry name" value="ABC_transporter_permease"/>
</dbReference>
<organism evidence="9 10">
    <name type="scientific">Saccharibacillus endophyticus</name>
    <dbReference type="NCBI Taxonomy" id="2060666"/>
    <lineage>
        <taxon>Bacteria</taxon>
        <taxon>Bacillati</taxon>
        <taxon>Bacillota</taxon>
        <taxon>Bacilli</taxon>
        <taxon>Bacillales</taxon>
        <taxon>Paenibacillaceae</taxon>
        <taxon>Saccharibacillus</taxon>
    </lineage>
</organism>